<dbReference type="PANTHER" id="PTHR33710:SF64">
    <property type="entry name" value="ENDONUCLEASE_EXONUCLEASE_PHOSPHATASE DOMAIN-CONTAINING PROTEIN"/>
    <property type="match status" value="1"/>
</dbReference>
<evidence type="ECO:0000313" key="2">
    <source>
        <dbReference type="Proteomes" id="UP001281410"/>
    </source>
</evidence>
<accession>A0AAE0AE05</accession>
<gene>
    <name evidence="1" type="ORF">Dsin_016892</name>
</gene>
<keyword evidence="2" id="KW-1185">Reference proteome</keyword>
<evidence type="ECO:0008006" key="3">
    <source>
        <dbReference type="Google" id="ProtNLM"/>
    </source>
</evidence>
<dbReference type="Proteomes" id="UP001281410">
    <property type="component" value="Unassembled WGS sequence"/>
</dbReference>
<dbReference type="Gene3D" id="3.60.10.10">
    <property type="entry name" value="Endonuclease/exonuclease/phosphatase"/>
    <property type="match status" value="1"/>
</dbReference>
<organism evidence="1 2">
    <name type="scientific">Dipteronia sinensis</name>
    <dbReference type="NCBI Taxonomy" id="43782"/>
    <lineage>
        <taxon>Eukaryota</taxon>
        <taxon>Viridiplantae</taxon>
        <taxon>Streptophyta</taxon>
        <taxon>Embryophyta</taxon>
        <taxon>Tracheophyta</taxon>
        <taxon>Spermatophyta</taxon>
        <taxon>Magnoliopsida</taxon>
        <taxon>eudicotyledons</taxon>
        <taxon>Gunneridae</taxon>
        <taxon>Pentapetalae</taxon>
        <taxon>rosids</taxon>
        <taxon>malvids</taxon>
        <taxon>Sapindales</taxon>
        <taxon>Sapindaceae</taxon>
        <taxon>Hippocastanoideae</taxon>
        <taxon>Acereae</taxon>
        <taxon>Dipteronia</taxon>
    </lineage>
</organism>
<dbReference type="PANTHER" id="PTHR33710">
    <property type="entry name" value="BNAC02G09200D PROTEIN"/>
    <property type="match status" value="1"/>
</dbReference>
<dbReference type="EMBL" id="JANJYJ010000005">
    <property type="protein sequence ID" value="KAK3212186.1"/>
    <property type="molecule type" value="Genomic_DNA"/>
</dbReference>
<dbReference type="SUPFAM" id="SSF56219">
    <property type="entry name" value="DNase I-like"/>
    <property type="match status" value="1"/>
</dbReference>
<proteinExistence type="predicted"/>
<name>A0AAE0AE05_9ROSI</name>
<dbReference type="InterPro" id="IPR036691">
    <property type="entry name" value="Endo/exonu/phosph_ase_sf"/>
</dbReference>
<comment type="caution">
    <text evidence="1">The sequence shown here is derived from an EMBL/GenBank/DDBJ whole genome shotgun (WGS) entry which is preliminary data.</text>
</comment>
<reference evidence="1" key="1">
    <citation type="journal article" date="2023" name="Plant J.">
        <title>Genome sequences and population genomics provide insights into the demographic history, inbreeding, and mutation load of two 'living fossil' tree species of Dipteronia.</title>
        <authorList>
            <person name="Feng Y."/>
            <person name="Comes H.P."/>
            <person name="Chen J."/>
            <person name="Zhu S."/>
            <person name="Lu R."/>
            <person name="Zhang X."/>
            <person name="Li P."/>
            <person name="Qiu J."/>
            <person name="Olsen K.M."/>
            <person name="Qiu Y."/>
        </authorList>
    </citation>
    <scope>NUCLEOTIDE SEQUENCE</scope>
    <source>
        <strain evidence="1">NBL</strain>
    </source>
</reference>
<evidence type="ECO:0000313" key="1">
    <source>
        <dbReference type="EMBL" id="KAK3212186.1"/>
    </source>
</evidence>
<protein>
    <recommendedName>
        <fullName evidence="3">Endonuclease/exonuclease/phosphatase</fullName>
    </recommendedName>
</protein>
<sequence>MGAHEALGSHSLAHGSCEDFRSIIEDCDLVGIRSQGARFTWVRGRSTRTKVESLLDRVWVSDGCISCWQEISCVALPRIRSDHFPLLIRLSEFEVSSHKPFQFQSMWFQHPDFIAIVHRIWSSPVVGRPPQVVINKLRSLKKALKTWNYEVFRDLNSAIAGKSAELHSIQLNLSNRVFQMIFFMAEDSVHSELDVLLLENAFLTRVPSADDIHDTVIAADVDSTLGQMGFLIDFIKDVGML</sequence>
<dbReference type="AlphaFoldDB" id="A0AAE0AE05"/>